<keyword evidence="1" id="KW-1185">Reference proteome</keyword>
<dbReference type="WBParaSite" id="PSAMB.scaffold4150size15527.g23653.t1">
    <property type="protein sequence ID" value="PSAMB.scaffold4150size15527.g23653.t1"/>
    <property type="gene ID" value="PSAMB.scaffold4150size15527.g23653"/>
</dbReference>
<evidence type="ECO:0000313" key="2">
    <source>
        <dbReference type="WBParaSite" id="PSAMB.scaffold4150size15527.g23653.t1"/>
    </source>
</evidence>
<protein>
    <submittedName>
        <fullName evidence="2">Uncharacterized protein</fullName>
    </submittedName>
</protein>
<organism evidence="1 2">
    <name type="scientific">Plectus sambesii</name>
    <dbReference type="NCBI Taxonomy" id="2011161"/>
    <lineage>
        <taxon>Eukaryota</taxon>
        <taxon>Metazoa</taxon>
        <taxon>Ecdysozoa</taxon>
        <taxon>Nematoda</taxon>
        <taxon>Chromadorea</taxon>
        <taxon>Plectida</taxon>
        <taxon>Plectina</taxon>
        <taxon>Plectoidea</taxon>
        <taxon>Plectidae</taxon>
        <taxon>Plectus</taxon>
    </lineage>
</organism>
<accession>A0A914WKR5</accession>
<evidence type="ECO:0000313" key="1">
    <source>
        <dbReference type="Proteomes" id="UP000887566"/>
    </source>
</evidence>
<name>A0A914WKR5_9BILA</name>
<dbReference type="AlphaFoldDB" id="A0A914WKR5"/>
<proteinExistence type="predicted"/>
<dbReference type="Proteomes" id="UP000887566">
    <property type="component" value="Unplaced"/>
</dbReference>
<reference evidence="2" key="1">
    <citation type="submission" date="2022-11" db="UniProtKB">
        <authorList>
            <consortium name="WormBaseParasite"/>
        </authorList>
    </citation>
    <scope>IDENTIFICATION</scope>
</reference>
<sequence>MIDGDQRRRSTIGAVWRRLFDLKKRTRTRGDGRSICTGRLAVVFRSIENLQCAGPLLRRARSAFAAVLSRLGAVACASRPAPTARPSMLPISAIHFFAYHQLLPTFASSYST</sequence>